<dbReference type="Pfam" id="PF13738">
    <property type="entry name" value="Pyr_redox_3"/>
    <property type="match status" value="1"/>
</dbReference>
<evidence type="ECO:0000313" key="2">
    <source>
        <dbReference type="Proteomes" id="UP000182762"/>
    </source>
</evidence>
<dbReference type="Proteomes" id="UP000182762">
    <property type="component" value="Unassembled WGS sequence"/>
</dbReference>
<organism evidence="1 2">
    <name type="scientific">Priestia endophytica DSM 13796</name>
    <dbReference type="NCBI Taxonomy" id="1121089"/>
    <lineage>
        <taxon>Bacteria</taxon>
        <taxon>Bacillati</taxon>
        <taxon>Bacillota</taxon>
        <taxon>Bacilli</taxon>
        <taxon>Bacillales</taxon>
        <taxon>Bacillaceae</taxon>
        <taxon>Priestia</taxon>
    </lineage>
</organism>
<evidence type="ECO:0000313" key="1">
    <source>
        <dbReference type="EMBL" id="SFQ32129.1"/>
    </source>
</evidence>
<dbReference type="EMBL" id="FOXX01000002">
    <property type="protein sequence ID" value="SFQ32129.1"/>
    <property type="molecule type" value="Genomic_DNA"/>
</dbReference>
<name>A0A1I5XJK8_9BACI</name>
<protein>
    <submittedName>
        <fullName evidence="1">L-lysine 6-monooxygenase (NADPH-requiring)</fullName>
    </submittedName>
</protein>
<dbReference type="RefSeq" id="WP_061803395.1">
    <property type="nucleotide sequence ID" value="NZ_FOXX01000002.1"/>
</dbReference>
<reference evidence="1 2" key="1">
    <citation type="submission" date="2016-10" db="EMBL/GenBank/DDBJ databases">
        <authorList>
            <person name="Varghese N."/>
            <person name="Submissions S."/>
        </authorList>
    </citation>
    <scope>NUCLEOTIDE SEQUENCE [LARGE SCALE GENOMIC DNA]</scope>
    <source>
        <strain evidence="1 2">DSM 13796</strain>
    </source>
</reference>
<dbReference type="Gene3D" id="3.50.50.60">
    <property type="entry name" value="FAD/NAD(P)-binding domain"/>
    <property type="match status" value="1"/>
</dbReference>
<accession>A0A1I5XJK8</accession>
<dbReference type="SUPFAM" id="SSF51905">
    <property type="entry name" value="FAD/NAD(P)-binding domain"/>
    <property type="match status" value="2"/>
</dbReference>
<proteinExistence type="predicted"/>
<comment type="caution">
    <text evidence="1">The sequence shown here is derived from an EMBL/GenBank/DDBJ whole genome shotgun (WGS) entry which is preliminary data.</text>
</comment>
<dbReference type="PANTHER" id="PTHR38663:SF1">
    <property type="entry name" value="L-ORNITHINE N(5)-MONOOXYGENASE"/>
    <property type="match status" value="1"/>
</dbReference>
<dbReference type="InterPro" id="IPR036188">
    <property type="entry name" value="FAD/NAD-bd_sf"/>
</dbReference>
<dbReference type="PANTHER" id="PTHR38663">
    <property type="match status" value="1"/>
</dbReference>
<gene>
    <name evidence="1" type="ORF">SAMN02745910_00905</name>
</gene>
<dbReference type="GeneID" id="93709655"/>
<sequence length="386" mass="43825">MLDWIVIGGGIQGTTMAHFLVRMRKVPIEKLAIVDPHEAPLENWHSCTEKIDMPFLRSPSVHHLDVEPFSLQKFVSKNRSLTKQDFYGRYKRPSLYAFSEHCGHLIRDSNLLQAWHKGRVVSLSRKKKYWMVITEEGKKLEGLNVVLAIGVSEQTYWPEWAKLLKNKDAQSVGHIFDSSFSLNKSQEITIIGGGISAAHLAIKLSKQGRSVHLITRHPFRIVDFDSDPAWLGPKNQLMFREEASYQKRRAFITDARHRGSMPRDIYIKLIEQTRKNNLTISKDEIQEANIKDKKIILYGKTAQYETETIVLATGFSSSLPGKEWLTPLINKENLQCSDCGYPIVSSSLQWSNNLYVVGALAELEIGPISRNISGARQAAEQIVKSL</sequence>
<keyword evidence="2" id="KW-1185">Reference proteome</keyword>